<name>A0A515EUZ2_9BURK</name>
<dbReference type="Proteomes" id="UP000317365">
    <property type="component" value="Chromosome"/>
</dbReference>
<sequence length="223" mass="24481">MSAGALVYRGDTFAQRTPAGDPLYRYERRVLAVSNGLSASHITRDPAGRVIIVESAQVSPSYALRSFVATNQQAGFSGRVQISSDGRRVNYELNDNGKLSQASEEVTDPVVSGPSMFGFILKHWEPLVAGAKVPVRMLVLRDKTTYGFDVKLEKQDSGQTAFTITPSSFLIRMAIAPLRVVFDTSSKTAVRYEGRVPPMQNVSGKLKDLDARVEYTTLAPTYR</sequence>
<dbReference type="AlphaFoldDB" id="A0A515EUZ2"/>
<protein>
    <recommendedName>
        <fullName evidence="3">DUF3108 domain-containing protein</fullName>
    </recommendedName>
</protein>
<proteinExistence type="predicted"/>
<accession>A0A515EUZ2</accession>
<evidence type="ECO:0000313" key="1">
    <source>
        <dbReference type="EMBL" id="QDL56494.1"/>
    </source>
</evidence>
<reference evidence="2" key="2">
    <citation type="journal article" date="2020" name="Int. J. Syst. Evol. Microbiol.">
        <title>Genomic insights into a novel species Rhodoferax aquaticus sp. nov., isolated from freshwater.</title>
        <authorList>
            <person name="Li T."/>
            <person name="Zhuo Y."/>
            <person name="Jin C.Z."/>
            <person name="Wu X."/>
            <person name="Ko S.R."/>
            <person name="Jin F.J."/>
            <person name="Ahn C.Y."/>
            <person name="Oh H.M."/>
            <person name="Lee H.G."/>
            <person name="Jin L."/>
        </authorList>
    </citation>
    <scope>NUCLEOTIDE SEQUENCE [LARGE SCALE GENOMIC DNA]</scope>
    <source>
        <strain evidence="2">Gr-4</strain>
    </source>
</reference>
<keyword evidence="2" id="KW-1185">Reference proteome</keyword>
<dbReference type="KEGG" id="rhg:EXZ61_21335"/>
<evidence type="ECO:0000313" key="2">
    <source>
        <dbReference type="Proteomes" id="UP000317365"/>
    </source>
</evidence>
<gene>
    <name evidence="1" type="ORF">EXZ61_21335</name>
</gene>
<dbReference type="RefSeq" id="WP_142813929.1">
    <property type="nucleotide sequence ID" value="NZ_CP036282.1"/>
</dbReference>
<reference evidence="2" key="1">
    <citation type="submission" date="2019-02" db="EMBL/GenBank/DDBJ databases">
        <title>Complete genome sequence of Rhodoferax sp. Gr-4.</title>
        <authorList>
            <person name="Jin L."/>
        </authorList>
    </citation>
    <scope>NUCLEOTIDE SEQUENCE [LARGE SCALE GENOMIC DNA]</scope>
    <source>
        <strain evidence="2">Gr-4</strain>
    </source>
</reference>
<organism evidence="1 2">
    <name type="scientific">Rhodoferax aquaticus</name>
    <dbReference type="NCBI Taxonomy" id="2527691"/>
    <lineage>
        <taxon>Bacteria</taxon>
        <taxon>Pseudomonadati</taxon>
        <taxon>Pseudomonadota</taxon>
        <taxon>Betaproteobacteria</taxon>
        <taxon>Burkholderiales</taxon>
        <taxon>Comamonadaceae</taxon>
        <taxon>Rhodoferax</taxon>
    </lineage>
</organism>
<evidence type="ECO:0008006" key="3">
    <source>
        <dbReference type="Google" id="ProtNLM"/>
    </source>
</evidence>
<dbReference type="EMBL" id="CP036282">
    <property type="protein sequence ID" value="QDL56494.1"/>
    <property type="molecule type" value="Genomic_DNA"/>
</dbReference>